<feature type="domain" description="D-isomer specific 2-hydroxyacid dehydrogenase NAD-binding" evidence="6">
    <location>
        <begin position="105"/>
        <end position="278"/>
    </location>
</feature>
<dbReference type="PANTHER" id="PTHR43333:SF1">
    <property type="entry name" value="D-ISOMER SPECIFIC 2-HYDROXYACID DEHYDROGENASE NAD-BINDING DOMAIN-CONTAINING PROTEIN"/>
    <property type="match status" value="1"/>
</dbReference>
<dbReference type="SUPFAM" id="SSF51735">
    <property type="entry name" value="NAD(P)-binding Rossmann-fold domains"/>
    <property type="match status" value="1"/>
</dbReference>
<name>A0ABW4DPN3_9LACO</name>
<feature type="domain" description="D-isomer specific 2-hydroxyacid dehydrogenase catalytic" evidence="5">
    <location>
        <begin position="17"/>
        <end position="303"/>
    </location>
</feature>
<proteinExistence type="inferred from homology"/>
<evidence type="ECO:0000259" key="6">
    <source>
        <dbReference type="Pfam" id="PF02826"/>
    </source>
</evidence>
<comment type="caution">
    <text evidence="7">The sequence shown here is derived from an EMBL/GenBank/DDBJ whole genome shotgun (WGS) entry which is preliminary data.</text>
</comment>
<dbReference type="RefSeq" id="WP_125578706.1">
    <property type="nucleotide sequence ID" value="NZ_JBHTOF010000081.1"/>
</dbReference>
<evidence type="ECO:0000256" key="1">
    <source>
        <dbReference type="ARBA" id="ARBA00005854"/>
    </source>
</evidence>
<evidence type="ECO:0000313" key="7">
    <source>
        <dbReference type="EMBL" id="MFD1465766.1"/>
    </source>
</evidence>
<dbReference type="Proteomes" id="UP001597244">
    <property type="component" value="Unassembled WGS sequence"/>
</dbReference>
<evidence type="ECO:0000256" key="4">
    <source>
        <dbReference type="RuleBase" id="RU003719"/>
    </source>
</evidence>
<evidence type="ECO:0000256" key="2">
    <source>
        <dbReference type="ARBA" id="ARBA00023002"/>
    </source>
</evidence>
<gene>
    <name evidence="7" type="ORF">ACFQ4L_06795</name>
</gene>
<evidence type="ECO:0000256" key="3">
    <source>
        <dbReference type="ARBA" id="ARBA00023027"/>
    </source>
</evidence>
<keyword evidence="8" id="KW-1185">Reference proteome</keyword>
<dbReference type="InterPro" id="IPR036291">
    <property type="entry name" value="NAD(P)-bd_dom_sf"/>
</dbReference>
<organism evidence="7 8">
    <name type="scientific">Lapidilactobacillus mulanensis</name>
    <dbReference type="NCBI Taxonomy" id="2485999"/>
    <lineage>
        <taxon>Bacteria</taxon>
        <taxon>Bacillati</taxon>
        <taxon>Bacillota</taxon>
        <taxon>Bacilli</taxon>
        <taxon>Lactobacillales</taxon>
        <taxon>Lactobacillaceae</taxon>
        <taxon>Lapidilactobacillus</taxon>
    </lineage>
</organism>
<dbReference type="CDD" id="cd05300">
    <property type="entry name" value="2-Hacid_dh_1"/>
    <property type="match status" value="1"/>
</dbReference>
<evidence type="ECO:0000259" key="5">
    <source>
        <dbReference type="Pfam" id="PF00389"/>
    </source>
</evidence>
<protein>
    <submittedName>
        <fullName evidence="7">D-2-hydroxyacid dehydrogenase</fullName>
    </submittedName>
</protein>
<dbReference type="Gene3D" id="3.40.50.720">
    <property type="entry name" value="NAD(P)-binding Rossmann-like Domain"/>
    <property type="match status" value="2"/>
</dbReference>
<dbReference type="EMBL" id="JBHTOF010000081">
    <property type="protein sequence ID" value="MFD1465766.1"/>
    <property type="molecule type" value="Genomic_DNA"/>
</dbReference>
<dbReference type="InterPro" id="IPR006139">
    <property type="entry name" value="D-isomer_2_OHA_DH_cat_dom"/>
</dbReference>
<comment type="similarity">
    <text evidence="1 4">Belongs to the D-isomer specific 2-hydroxyacid dehydrogenase family.</text>
</comment>
<keyword evidence="2 4" id="KW-0560">Oxidoreductase</keyword>
<reference evidence="8" key="1">
    <citation type="journal article" date="2019" name="Int. J. Syst. Evol. Microbiol.">
        <title>The Global Catalogue of Microorganisms (GCM) 10K type strain sequencing project: providing services to taxonomists for standard genome sequencing and annotation.</title>
        <authorList>
            <consortium name="The Broad Institute Genomics Platform"/>
            <consortium name="The Broad Institute Genome Sequencing Center for Infectious Disease"/>
            <person name="Wu L."/>
            <person name="Ma J."/>
        </authorList>
    </citation>
    <scope>NUCLEOTIDE SEQUENCE [LARGE SCALE GENOMIC DNA]</scope>
    <source>
        <strain evidence="8">CCM 8951</strain>
    </source>
</reference>
<sequence>MPILINLIPLNPTLISKIKTQAPQYQFVDLAEKDFTAADLAEAEIILGWSSKISEALKISHKIKWIQVWFAGVDRLPLKELADAKVSVTTSRGVSAPAIAQQVFGFLLMQSRSLQTSVLAQARSEWQIPDQLTELNDKTVLTLGTGEIARAVAHYAAAFDMQVIGVNTRGTSEAEFQTVYKMSAIDQALKQADVVVNTLPLTHATKGIVDANFFAQMKSSATYINVGRGKTTNERDLIAALQAQQIAFAGLDVFESEPLATNSPLWQMPNVLITPHSAGHTNHYNARIVAIFLKNFAAMQAGQGLVENLVDYQREY</sequence>
<dbReference type="InterPro" id="IPR006140">
    <property type="entry name" value="D-isomer_DH_NAD-bd"/>
</dbReference>
<accession>A0ABW4DPN3</accession>
<keyword evidence="3" id="KW-0520">NAD</keyword>
<dbReference type="Pfam" id="PF02826">
    <property type="entry name" value="2-Hacid_dh_C"/>
    <property type="match status" value="1"/>
</dbReference>
<dbReference type="Pfam" id="PF00389">
    <property type="entry name" value="2-Hacid_dh"/>
    <property type="match status" value="1"/>
</dbReference>
<evidence type="ECO:0000313" key="8">
    <source>
        <dbReference type="Proteomes" id="UP001597244"/>
    </source>
</evidence>
<dbReference type="SUPFAM" id="SSF52283">
    <property type="entry name" value="Formate/glycerate dehydrogenase catalytic domain-like"/>
    <property type="match status" value="1"/>
</dbReference>
<dbReference type="PANTHER" id="PTHR43333">
    <property type="entry name" value="2-HACID_DH_C DOMAIN-CONTAINING PROTEIN"/>
    <property type="match status" value="1"/>
</dbReference>